<sequence length="61" mass="7067">MGKIFTERSYISQPRATQLLEDFGFNFFSKPRCNMKNKHQLVYDKLLSPGLKVGILFLQAT</sequence>
<dbReference type="OrthoDB" id="419419at2"/>
<accession>A0A0M4TU85</accession>
<evidence type="ECO:0008006" key="3">
    <source>
        <dbReference type="Google" id="ProtNLM"/>
    </source>
</evidence>
<dbReference type="EMBL" id="CP012036">
    <property type="protein sequence ID" value="ALF53081.1"/>
    <property type="molecule type" value="Genomic_DNA"/>
</dbReference>
<name>A0A0M4TU85_9NOSO</name>
<proteinExistence type="predicted"/>
<gene>
    <name evidence="1" type="ORF">ACX27_09855</name>
</gene>
<dbReference type="PATRIC" id="fig|224013.5.peg.2384"/>
<organism evidence="1 2">
    <name type="scientific">Nostoc piscinale CENA21</name>
    <dbReference type="NCBI Taxonomy" id="224013"/>
    <lineage>
        <taxon>Bacteria</taxon>
        <taxon>Bacillati</taxon>
        <taxon>Cyanobacteriota</taxon>
        <taxon>Cyanophyceae</taxon>
        <taxon>Nostocales</taxon>
        <taxon>Nostocaceae</taxon>
        <taxon>Nostoc</taxon>
    </lineage>
</organism>
<keyword evidence="2" id="KW-1185">Reference proteome</keyword>
<reference evidence="1 2" key="2">
    <citation type="journal article" date="2016" name="Genome Announc.">
        <title>Draft Genome Sequence of the N2-Fixing Cyanobacterium Nostoc piscinale CENA21, Isolated from the Brazilian Amazon Floodplain.</title>
        <authorList>
            <person name="Leao T."/>
            <person name="Guimaraes P.I."/>
            <person name="de Melo A.G."/>
            <person name="Ramos R.T."/>
            <person name="Leao P.N."/>
            <person name="Silva A."/>
            <person name="Fiore M.F."/>
            <person name="Schneider M.P."/>
        </authorList>
    </citation>
    <scope>NUCLEOTIDE SEQUENCE [LARGE SCALE GENOMIC DNA]</scope>
    <source>
        <strain evidence="1 2">CENA21</strain>
    </source>
</reference>
<dbReference type="KEGG" id="npz:ACX27_09855"/>
<reference evidence="2" key="1">
    <citation type="submission" date="2015-07" db="EMBL/GenBank/DDBJ databases">
        <title>Genome Of Nitrogen-Fixing Cyanobacterium Nostoc piscinale CENA21 From Solimoes/Amazon River Floodplain Sediments And Comparative Genomics To Uncover Biosynthetic Natural Products Potential.</title>
        <authorList>
            <person name="Leao T.F."/>
            <person name="Leao P.N."/>
            <person name="Guimaraes P.I."/>
            <person name="de Melo A.G.C."/>
            <person name="Ramos R.T.J."/>
            <person name="Silva A."/>
            <person name="Fiore M.F."/>
            <person name="Schneider M.P.C."/>
        </authorList>
    </citation>
    <scope>NUCLEOTIDE SEQUENCE [LARGE SCALE GENOMIC DNA]</scope>
    <source>
        <strain evidence="2">CENA21</strain>
    </source>
</reference>
<dbReference type="RefSeq" id="WP_062291531.1">
    <property type="nucleotide sequence ID" value="NZ_CP012036.1"/>
</dbReference>
<evidence type="ECO:0000313" key="1">
    <source>
        <dbReference type="EMBL" id="ALF53081.1"/>
    </source>
</evidence>
<evidence type="ECO:0000313" key="2">
    <source>
        <dbReference type="Proteomes" id="UP000062645"/>
    </source>
</evidence>
<dbReference type="Proteomes" id="UP000062645">
    <property type="component" value="Chromosome"/>
</dbReference>
<protein>
    <recommendedName>
        <fullName evidence="3">Transposase</fullName>
    </recommendedName>
</protein>
<dbReference type="AlphaFoldDB" id="A0A0M4TU85"/>